<evidence type="ECO:0000256" key="1">
    <source>
        <dbReference type="ARBA" id="ARBA00004377"/>
    </source>
</evidence>
<dbReference type="Proteomes" id="UP000637632">
    <property type="component" value="Unassembled WGS sequence"/>
</dbReference>
<protein>
    <recommendedName>
        <fullName evidence="2">Type II secretion system protein H</fullName>
    </recommendedName>
    <alternativeName>
        <fullName evidence="10">General secretion pathway protein H</fullName>
    </alternativeName>
</protein>
<proteinExistence type="inferred from homology"/>
<keyword evidence="5" id="KW-0997">Cell inner membrane</keyword>
<comment type="subcellular location">
    <subcellularLocation>
        <location evidence="1">Cell inner membrane</location>
        <topology evidence="1">Single-pass membrane protein</topology>
    </subcellularLocation>
</comment>
<dbReference type="Pfam" id="PF12019">
    <property type="entry name" value="GspH"/>
    <property type="match status" value="1"/>
</dbReference>
<sequence>MTLRSRQHGFTLLELLVVMVIAGLMLGAVAFNAMPSPRQRVEQDANRIALLLQLARDEAILRNLPVAFEADQYGYRFQVREDRVWLPLRDDMLRDRAFEISPVELSMEPPSNQAAAVRVVFGREPVDKPFIITLRVPDGSVRIRADGVGHFSVE</sequence>
<name>A0ABR6XE84_9BURK</name>
<evidence type="ECO:0000313" key="14">
    <source>
        <dbReference type="Proteomes" id="UP000637632"/>
    </source>
</evidence>
<evidence type="ECO:0000256" key="10">
    <source>
        <dbReference type="ARBA" id="ARBA00030775"/>
    </source>
</evidence>
<evidence type="ECO:0000256" key="5">
    <source>
        <dbReference type="ARBA" id="ARBA00022519"/>
    </source>
</evidence>
<evidence type="ECO:0000256" key="4">
    <source>
        <dbReference type="ARBA" id="ARBA00022481"/>
    </source>
</evidence>
<evidence type="ECO:0000256" key="6">
    <source>
        <dbReference type="ARBA" id="ARBA00022692"/>
    </source>
</evidence>
<evidence type="ECO:0000256" key="3">
    <source>
        <dbReference type="ARBA" id="ARBA00022475"/>
    </source>
</evidence>
<evidence type="ECO:0000256" key="8">
    <source>
        <dbReference type="ARBA" id="ARBA00023136"/>
    </source>
</evidence>
<dbReference type="SUPFAM" id="SSF54523">
    <property type="entry name" value="Pili subunits"/>
    <property type="match status" value="1"/>
</dbReference>
<comment type="caution">
    <text evidence="13">The sequence shown here is derived from an EMBL/GenBank/DDBJ whole genome shotgun (WGS) entry which is preliminary data.</text>
</comment>
<feature type="domain" description="General secretion pathway GspH" evidence="12">
    <location>
        <begin position="45"/>
        <end position="144"/>
    </location>
</feature>
<keyword evidence="14" id="KW-1185">Reference proteome</keyword>
<reference evidence="13 14" key="1">
    <citation type="submission" date="2020-08" db="EMBL/GenBank/DDBJ databases">
        <title>Novel species isolated from subtropical streams in China.</title>
        <authorList>
            <person name="Lu H."/>
        </authorList>
    </citation>
    <scope>NUCLEOTIDE SEQUENCE [LARGE SCALE GENOMIC DNA]</scope>
    <source>
        <strain evidence="13 14">CCTCC AB 2015119</strain>
    </source>
</reference>
<dbReference type="Gene3D" id="3.55.40.10">
    <property type="entry name" value="minor pseudopilin epsh domain"/>
    <property type="match status" value="1"/>
</dbReference>
<keyword evidence="3" id="KW-1003">Cell membrane</keyword>
<organism evidence="13 14">
    <name type="scientific">Undibacterium aquatile</name>
    <dbReference type="NCBI Taxonomy" id="1537398"/>
    <lineage>
        <taxon>Bacteria</taxon>
        <taxon>Pseudomonadati</taxon>
        <taxon>Pseudomonadota</taxon>
        <taxon>Betaproteobacteria</taxon>
        <taxon>Burkholderiales</taxon>
        <taxon>Oxalobacteraceae</taxon>
        <taxon>Undibacterium</taxon>
    </lineage>
</organism>
<evidence type="ECO:0000313" key="13">
    <source>
        <dbReference type="EMBL" id="MBC3811221.1"/>
    </source>
</evidence>
<keyword evidence="4" id="KW-0488">Methylation</keyword>
<evidence type="ECO:0000259" key="12">
    <source>
        <dbReference type="Pfam" id="PF12019"/>
    </source>
</evidence>
<keyword evidence="7 11" id="KW-1133">Transmembrane helix</keyword>
<dbReference type="Pfam" id="PF07963">
    <property type="entry name" value="N_methyl"/>
    <property type="match status" value="1"/>
</dbReference>
<gene>
    <name evidence="13" type="ORF">H8K26_07180</name>
</gene>
<keyword evidence="8 11" id="KW-0472">Membrane</keyword>
<dbReference type="NCBIfam" id="TIGR02532">
    <property type="entry name" value="IV_pilin_GFxxxE"/>
    <property type="match status" value="1"/>
</dbReference>
<dbReference type="RefSeq" id="WP_190478402.1">
    <property type="nucleotide sequence ID" value="NZ_JACOFT010000002.1"/>
</dbReference>
<dbReference type="InterPro" id="IPR012902">
    <property type="entry name" value="N_methyl_site"/>
</dbReference>
<evidence type="ECO:0000256" key="9">
    <source>
        <dbReference type="ARBA" id="ARBA00025772"/>
    </source>
</evidence>
<evidence type="ECO:0000256" key="11">
    <source>
        <dbReference type="SAM" id="Phobius"/>
    </source>
</evidence>
<dbReference type="EMBL" id="JACOFT010000002">
    <property type="protein sequence ID" value="MBC3811221.1"/>
    <property type="molecule type" value="Genomic_DNA"/>
</dbReference>
<evidence type="ECO:0000256" key="2">
    <source>
        <dbReference type="ARBA" id="ARBA00021549"/>
    </source>
</evidence>
<dbReference type="InterPro" id="IPR045584">
    <property type="entry name" value="Pilin-like"/>
</dbReference>
<keyword evidence="6 11" id="KW-0812">Transmembrane</keyword>
<dbReference type="InterPro" id="IPR022346">
    <property type="entry name" value="T2SS_GspH"/>
</dbReference>
<comment type="similarity">
    <text evidence="9">Belongs to the GSP H family.</text>
</comment>
<dbReference type="PROSITE" id="PS00409">
    <property type="entry name" value="PROKAR_NTER_METHYL"/>
    <property type="match status" value="1"/>
</dbReference>
<accession>A0ABR6XE84</accession>
<feature type="transmembrane region" description="Helical" evidence="11">
    <location>
        <begin position="12"/>
        <end position="34"/>
    </location>
</feature>
<evidence type="ECO:0000256" key="7">
    <source>
        <dbReference type="ARBA" id="ARBA00022989"/>
    </source>
</evidence>